<dbReference type="InterPro" id="IPR001878">
    <property type="entry name" value="Znf_CCHC"/>
</dbReference>
<dbReference type="InterPro" id="IPR025558">
    <property type="entry name" value="DUF4283"/>
</dbReference>
<reference evidence="3" key="1">
    <citation type="journal article" date="2022" name="Front. Genet.">
        <title>Chromosome-Scale Assembly of the Dendrobium nobile Genome Provides Insights Into the Molecular Mechanism of the Biosynthesis of the Medicinal Active Ingredient of Dendrobium.</title>
        <authorList>
            <person name="Xu Q."/>
            <person name="Niu S.-C."/>
            <person name="Li K.-L."/>
            <person name="Zheng P.-J."/>
            <person name="Zhang X.-J."/>
            <person name="Jia Y."/>
            <person name="Liu Y."/>
            <person name="Niu Y.-X."/>
            <person name="Yu L.-H."/>
            <person name="Chen D.-F."/>
            <person name="Zhang G.-Q."/>
        </authorList>
    </citation>
    <scope>NUCLEOTIDE SEQUENCE</scope>
    <source>
        <tissue evidence="3">Leaf</tissue>
    </source>
</reference>
<dbReference type="InterPro" id="IPR043502">
    <property type="entry name" value="DNA/RNA_pol_sf"/>
</dbReference>
<dbReference type="EMBL" id="JAGYWB010000006">
    <property type="protein sequence ID" value="KAI0519711.1"/>
    <property type="molecule type" value="Genomic_DNA"/>
</dbReference>
<keyword evidence="1" id="KW-0863">Zinc-finger</keyword>
<evidence type="ECO:0000313" key="4">
    <source>
        <dbReference type="Proteomes" id="UP000829196"/>
    </source>
</evidence>
<dbReference type="SUPFAM" id="SSF56219">
    <property type="entry name" value="DNase I-like"/>
    <property type="match status" value="1"/>
</dbReference>
<dbReference type="GO" id="GO:0003676">
    <property type="term" value="F:nucleic acid binding"/>
    <property type="evidence" value="ECO:0007669"/>
    <property type="project" value="InterPro"/>
</dbReference>
<dbReference type="Pfam" id="PF14111">
    <property type="entry name" value="DUF4283"/>
    <property type="match status" value="1"/>
</dbReference>
<dbReference type="Pfam" id="PF00078">
    <property type="entry name" value="RVT_1"/>
    <property type="match status" value="1"/>
</dbReference>
<accession>A0A8T3BVR0</accession>
<dbReference type="Gene3D" id="3.60.10.10">
    <property type="entry name" value="Endonuclease/exonuclease/phosphatase"/>
    <property type="match status" value="1"/>
</dbReference>
<keyword evidence="4" id="KW-1185">Reference proteome</keyword>
<dbReference type="InterPro" id="IPR036691">
    <property type="entry name" value="Endo/exonu/phosph_ase_sf"/>
</dbReference>
<organism evidence="3 4">
    <name type="scientific">Dendrobium nobile</name>
    <name type="common">Orchid</name>
    <dbReference type="NCBI Taxonomy" id="94219"/>
    <lineage>
        <taxon>Eukaryota</taxon>
        <taxon>Viridiplantae</taxon>
        <taxon>Streptophyta</taxon>
        <taxon>Embryophyta</taxon>
        <taxon>Tracheophyta</taxon>
        <taxon>Spermatophyta</taxon>
        <taxon>Magnoliopsida</taxon>
        <taxon>Liliopsida</taxon>
        <taxon>Asparagales</taxon>
        <taxon>Orchidaceae</taxon>
        <taxon>Epidendroideae</taxon>
        <taxon>Malaxideae</taxon>
        <taxon>Dendrobiinae</taxon>
        <taxon>Dendrobium</taxon>
    </lineage>
</organism>
<keyword evidence="1" id="KW-0479">Metal-binding</keyword>
<protein>
    <recommendedName>
        <fullName evidence="2">CCHC-type domain-containing protein</fullName>
    </recommendedName>
</protein>
<dbReference type="CDD" id="cd01650">
    <property type="entry name" value="RT_nLTR_like"/>
    <property type="match status" value="1"/>
</dbReference>
<comment type="caution">
    <text evidence="3">The sequence shown here is derived from an EMBL/GenBank/DDBJ whole genome shotgun (WGS) entry which is preliminary data.</text>
</comment>
<dbReference type="PANTHER" id="PTHR31286:SF180">
    <property type="entry name" value="OS10G0362600 PROTEIN"/>
    <property type="match status" value="1"/>
</dbReference>
<dbReference type="GO" id="GO:0008270">
    <property type="term" value="F:zinc ion binding"/>
    <property type="evidence" value="ECO:0007669"/>
    <property type="project" value="UniProtKB-KW"/>
</dbReference>
<feature type="domain" description="CCHC-type" evidence="2">
    <location>
        <begin position="381"/>
        <end position="394"/>
    </location>
</feature>
<sequence>MAVEDRRHSADDCPRFECASMHEDLKRVIVNKDGKGQFSVVDSDCLSSNSLFGAGNSNSKKMGNGFSNMGSQQWSNSLGVIHQGVLRIKENSKPSQKQIKYVEGKGKAIAILVNRFMNWNAIPGPSRSAINENSLNSGNDNIHSALNKDKALDVVKVVDALPKPVAAAPENPWSNKPYIKLDFNDKEVVLSEDGKAVKLIQELEEKNSNRLFNSLVVKVFGNDLPSNIVAWELRKQWKFFGQFHFTTLGKGWFLCSFTSEELVEAALSGGPWFVNEHVIGMEKWSPKFNSSSTEGLTTPIWIRMPHLPLQCWDEKNVACIASRIGTALMLDGNIFHWGRREFSRVCVRIKLNQPLPLGVWVDSMGGRFFQKVVYEKVSNFCFTCGNIGHVDKECISLNKVQDILKAKGNGEEGCIADKEKGCLEDPSYRPWIFVNNKKKNFSKLGNKKISSNAFKYVKKKDVPLLEEDREEGAVTMEKEGCLDNNVSTVIQEVNSESLQKVINTGAKKKEASLYLKDFIKEWDVFFVGIVETKLSSLSMEDFNKMMGKDWNFFLHPSRGNLGGIMVIWNSNVEDFTLLHSSDQCILGDLEIFNKFRVKVATIYGSREVQGRRDLWIFLDGTANIDSPFIAGGDFNCILSQDERKGGKKFSFLIGPLEMKSFMNRNDLHDVSILGSKFTWCNNKRGSARILERLDRCLLNSKALDHCNQPSLRHLNRIASDHCPIVLKMFNLPPNGCRICKFEDVWLSYAAASSVVKFSWAKPVRGDDMEALNKRLSRVLKALFFWSKAKHQKLEVLKENLKKDIEELQLEEASDQDFSASKGMILRNKISEFNSTLARLNTWWRQRAKANWLKEGYLNSSFFHSFSNGRRNANFIRQLKKEDGVMIEDSADIRDCLSRFFMNKWKYRSCILSNWPVFENVLNQGHREALEADFTLRELESVIKDLGNNIAPRLDGITYSFFKSYWSIVGKDVWKALQLCFSSGKLSSFWKETLVILVPKVRNPLAPSNFRLKSLCLSIYKIVAKILLNRLMKVIHYLISEEQAVFIKNRSLSDHMLLAHEPFHKFRISKSKRGMVALKLDMEQAYDSMAWDTLKQILVLCGFPSKFSNLIMDCVTNPAFLVQVNGVILDKIVGKSAPSAPRISHLLYADDILIFSNDNEGNLRIIKKIMMKYCSWTGQVINTCKSSIIFSKVMRRRRKRSISLLLGIKEVKEFSYLGNKIALRQLVEADFSFILEKSAGKMNVLCRDFLWDKCNGVKGLHFIAWNEVCRPVNLGGLGINSAVHSVKPLRAKLAWKVLNMPNSLLSRTITAKYGNSILNSERKQLSSSSWKIILSGEKALKQILRWRIKDGTSISVLKDIWLLDRRLESWPTFISSELDNLSILSSFITEGNWNVEVLHKYCADELVNQICKLKTEKDYPEDILELLKVHSGKTISSMVKTANFDKDEVDISFLNIWKYLSWSTLGLLSVRFSGLCFIFASCHLIFGRMEDSPQGNSDGLNSKANPSSNTSVNFDSVVSSLSIFGRMEDRPPGNSDGLNSKANPSSNTGVNFDSAVFLLGIGSPRFGRFNAPLVFKEPTEVNFISPPQVCGKGKEKQMVDDKITTPLKSGISKSKDFGSSSSNLKIFSIRFGKIPKHGSISEGIPSIQNKDFNPSSVCDIVPARSNVAKIQCGKVGPLCDVCSLKVGIGEKEYKGKEVINEKCLIEDQITANSNNASYGPWMLTIKKLLSSKLSFRMLLVSNVKLECGPIIEYDSAGNAEIDIRGLPKWTRGHFPLRGKATLSSLGKEEPLHSQPRFTRGASRLAGQLLALTG</sequence>
<keyword evidence="1" id="KW-0862">Zinc</keyword>
<dbReference type="PROSITE" id="PS50158">
    <property type="entry name" value="ZF_CCHC"/>
    <property type="match status" value="1"/>
</dbReference>
<gene>
    <name evidence="3" type="ORF">KFK09_007170</name>
</gene>
<dbReference type="InterPro" id="IPR040256">
    <property type="entry name" value="At4g02000-like"/>
</dbReference>
<dbReference type="Pfam" id="PF03372">
    <property type="entry name" value="Exo_endo_phos"/>
    <property type="match status" value="1"/>
</dbReference>
<evidence type="ECO:0000313" key="3">
    <source>
        <dbReference type="EMBL" id="KAI0519711.1"/>
    </source>
</evidence>
<dbReference type="Proteomes" id="UP000829196">
    <property type="component" value="Unassembled WGS sequence"/>
</dbReference>
<dbReference type="OrthoDB" id="783377at2759"/>
<evidence type="ECO:0000259" key="2">
    <source>
        <dbReference type="PROSITE" id="PS50158"/>
    </source>
</evidence>
<name>A0A8T3BVR0_DENNO</name>
<dbReference type="PANTHER" id="PTHR31286">
    <property type="entry name" value="GLYCINE-RICH CELL WALL STRUCTURAL PROTEIN 1.8-LIKE"/>
    <property type="match status" value="1"/>
</dbReference>
<evidence type="ECO:0000256" key="1">
    <source>
        <dbReference type="PROSITE-ProRule" id="PRU00047"/>
    </source>
</evidence>
<dbReference type="InterPro" id="IPR000477">
    <property type="entry name" value="RT_dom"/>
</dbReference>
<dbReference type="InterPro" id="IPR005135">
    <property type="entry name" value="Endo/exonuclease/phosphatase"/>
</dbReference>
<proteinExistence type="predicted"/>
<dbReference type="GO" id="GO:0003824">
    <property type="term" value="F:catalytic activity"/>
    <property type="evidence" value="ECO:0007669"/>
    <property type="project" value="InterPro"/>
</dbReference>
<dbReference type="SUPFAM" id="SSF56672">
    <property type="entry name" value="DNA/RNA polymerases"/>
    <property type="match status" value="1"/>
</dbReference>